<organism evidence="1">
    <name type="scientific">groundwater metagenome</name>
    <dbReference type="NCBI Taxonomy" id="717931"/>
    <lineage>
        <taxon>unclassified sequences</taxon>
        <taxon>metagenomes</taxon>
        <taxon>ecological metagenomes</taxon>
    </lineage>
</organism>
<protein>
    <submittedName>
        <fullName evidence="1">Uncharacterized protein</fullName>
    </submittedName>
</protein>
<sequence length="230" mass="27103">MKGNINTSDKFKPESDVVTLEYKEIGNVIVLGNGEFPGGLIPGEDTSDGFRQSLSEKDWFEMYWNIIDLIFPPEVIISTYVTEDYPNEDLDLIKMLEFIGTKDIKRTKLKMRQWNEDEKEIAYDIVIGKFPKENIKKWIFYEGKILEMEQHFRKIGIYNEPDGDTPLGALEFEVIDIWDKIENPNIQMLFWDFDVPSFKIRGKEHKHKFLEVIKKLCEQKKLKLKVVLNM</sequence>
<gene>
    <name evidence="1" type="ORF">MSIBF_A1360021</name>
</gene>
<evidence type="ECO:0000313" key="1">
    <source>
        <dbReference type="EMBL" id="CEG11291.1"/>
    </source>
</evidence>
<reference evidence="1" key="1">
    <citation type="submission" date="2014-09" db="EMBL/GenBank/DDBJ databases">
        <authorList>
            <person name="Probst J Alexander"/>
        </authorList>
    </citation>
    <scope>NUCLEOTIDE SEQUENCE</scope>
</reference>
<proteinExistence type="predicted"/>
<name>A0A098E735_9ZZZZ</name>
<dbReference type="EMBL" id="CCXY01000042">
    <property type="protein sequence ID" value="CEG11291.1"/>
    <property type="molecule type" value="Genomic_DNA"/>
</dbReference>
<dbReference type="AlphaFoldDB" id="A0A098E735"/>
<accession>A0A098E735</accession>